<dbReference type="InterPro" id="IPR013087">
    <property type="entry name" value="Znf_C2H2_type"/>
</dbReference>
<dbReference type="PANTHER" id="PTHR26374:SF342">
    <property type="entry name" value="OS05G0461200 PROTEIN"/>
    <property type="match status" value="1"/>
</dbReference>
<evidence type="ECO:0000256" key="3">
    <source>
        <dbReference type="ARBA" id="ARBA00022737"/>
    </source>
</evidence>
<evidence type="ECO:0000259" key="11">
    <source>
        <dbReference type="PROSITE" id="PS50157"/>
    </source>
</evidence>
<gene>
    <name evidence="12" type="ORF">URODEC1_LOCUS5092</name>
</gene>
<evidence type="ECO:0000256" key="7">
    <source>
        <dbReference type="ARBA" id="ARBA00023163"/>
    </source>
</evidence>
<dbReference type="SMART" id="SM00355">
    <property type="entry name" value="ZnF_C2H2"/>
    <property type="match status" value="2"/>
</dbReference>
<evidence type="ECO:0000256" key="6">
    <source>
        <dbReference type="ARBA" id="ARBA00023015"/>
    </source>
</evidence>
<evidence type="ECO:0000256" key="1">
    <source>
        <dbReference type="ARBA" id="ARBA00004123"/>
    </source>
</evidence>
<proteinExistence type="predicted"/>
<feature type="domain" description="C2H2-type" evidence="11">
    <location>
        <begin position="43"/>
        <end position="70"/>
    </location>
</feature>
<keyword evidence="6" id="KW-0805">Transcription regulation</keyword>
<feature type="region of interest" description="Disordered" evidence="10">
    <location>
        <begin position="16"/>
        <end position="35"/>
    </location>
</feature>
<keyword evidence="3" id="KW-0677">Repeat</keyword>
<dbReference type="GO" id="GO:0008270">
    <property type="term" value="F:zinc ion binding"/>
    <property type="evidence" value="ECO:0007669"/>
    <property type="project" value="UniProtKB-KW"/>
</dbReference>
<organism evidence="12 13">
    <name type="scientific">Urochloa decumbens</name>
    <dbReference type="NCBI Taxonomy" id="240449"/>
    <lineage>
        <taxon>Eukaryota</taxon>
        <taxon>Viridiplantae</taxon>
        <taxon>Streptophyta</taxon>
        <taxon>Embryophyta</taxon>
        <taxon>Tracheophyta</taxon>
        <taxon>Spermatophyta</taxon>
        <taxon>Magnoliopsida</taxon>
        <taxon>Liliopsida</taxon>
        <taxon>Poales</taxon>
        <taxon>Poaceae</taxon>
        <taxon>PACMAD clade</taxon>
        <taxon>Panicoideae</taxon>
        <taxon>Panicodae</taxon>
        <taxon>Paniceae</taxon>
        <taxon>Melinidinae</taxon>
        <taxon>Urochloa</taxon>
    </lineage>
</organism>
<evidence type="ECO:0000313" key="13">
    <source>
        <dbReference type="Proteomes" id="UP001497457"/>
    </source>
</evidence>
<dbReference type="GO" id="GO:0005634">
    <property type="term" value="C:nucleus"/>
    <property type="evidence" value="ECO:0007669"/>
    <property type="project" value="UniProtKB-SubCell"/>
</dbReference>
<keyword evidence="2" id="KW-0479">Metal-binding</keyword>
<keyword evidence="8" id="KW-0539">Nucleus</keyword>
<dbReference type="PROSITE" id="PS00028">
    <property type="entry name" value="ZINC_FINGER_C2H2_1"/>
    <property type="match status" value="2"/>
</dbReference>
<dbReference type="Gene3D" id="3.30.160.60">
    <property type="entry name" value="Classic Zinc Finger"/>
    <property type="match status" value="1"/>
</dbReference>
<keyword evidence="13" id="KW-1185">Reference proteome</keyword>
<evidence type="ECO:0000256" key="8">
    <source>
        <dbReference type="ARBA" id="ARBA00023242"/>
    </source>
</evidence>
<evidence type="ECO:0000256" key="5">
    <source>
        <dbReference type="ARBA" id="ARBA00022833"/>
    </source>
</evidence>
<accession>A0ABC8VQ76</accession>
<dbReference type="Proteomes" id="UP001497457">
    <property type="component" value="Chromosome 10rd"/>
</dbReference>
<evidence type="ECO:0000256" key="10">
    <source>
        <dbReference type="SAM" id="MobiDB-lite"/>
    </source>
</evidence>
<dbReference type="AlphaFoldDB" id="A0ABC8VQ76"/>
<keyword evidence="7" id="KW-0804">Transcription</keyword>
<protein>
    <recommendedName>
        <fullName evidence="11">C2H2-type domain-containing protein</fullName>
    </recommendedName>
</protein>
<evidence type="ECO:0000256" key="4">
    <source>
        <dbReference type="ARBA" id="ARBA00022771"/>
    </source>
</evidence>
<dbReference type="PANTHER" id="PTHR26374">
    <property type="entry name" value="ZINC FINGER PROTEIN ZAT5"/>
    <property type="match status" value="1"/>
</dbReference>
<keyword evidence="5" id="KW-0862">Zinc</keyword>
<reference evidence="12" key="1">
    <citation type="submission" date="2024-10" db="EMBL/GenBank/DDBJ databases">
        <authorList>
            <person name="Ryan C."/>
        </authorList>
    </citation>
    <scope>NUCLEOTIDE SEQUENCE [LARGE SCALE GENOMIC DNA]</scope>
</reference>
<keyword evidence="4 9" id="KW-0863">Zinc-finger</keyword>
<sequence length="190" mass="19776">METGVDTASVLMLLSQQKQQQRQPHGGGGARTAGLATKRRRVFECKTCGRRFPTFQALGGHRASHRRPTRPYAAAVHRRAAHHDEGECAAAAGPRVHGCPVCGLEFAVGQALGGHMRRHRTTAAAAAETFSPGDAAPAKDEDAGAGCGGGGICLDLNLATSENCAKCRKNAGLGDTVQGVQKVLILDCAI</sequence>
<dbReference type="SUPFAM" id="SSF57667">
    <property type="entry name" value="beta-beta-alpha zinc fingers"/>
    <property type="match status" value="1"/>
</dbReference>
<dbReference type="PROSITE" id="PS50157">
    <property type="entry name" value="ZINC_FINGER_C2H2_2"/>
    <property type="match status" value="1"/>
</dbReference>
<evidence type="ECO:0000256" key="2">
    <source>
        <dbReference type="ARBA" id="ARBA00022723"/>
    </source>
</evidence>
<comment type="subcellular location">
    <subcellularLocation>
        <location evidence="1">Nucleus</location>
    </subcellularLocation>
</comment>
<dbReference type="Pfam" id="PF13912">
    <property type="entry name" value="zf-C2H2_6"/>
    <property type="match status" value="2"/>
</dbReference>
<evidence type="ECO:0000313" key="12">
    <source>
        <dbReference type="EMBL" id="CAL4893946.1"/>
    </source>
</evidence>
<dbReference type="InterPro" id="IPR036236">
    <property type="entry name" value="Znf_C2H2_sf"/>
</dbReference>
<evidence type="ECO:0000256" key="9">
    <source>
        <dbReference type="PROSITE-ProRule" id="PRU00042"/>
    </source>
</evidence>
<name>A0ABC8VQ76_9POAL</name>
<dbReference type="EMBL" id="OZ075120">
    <property type="protein sequence ID" value="CAL4893946.1"/>
    <property type="molecule type" value="Genomic_DNA"/>
</dbReference>